<keyword evidence="1" id="KW-1133">Transmembrane helix</keyword>
<feature type="transmembrane region" description="Helical" evidence="1">
    <location>
        <begin position="40"/>
        <end position="64"/>
    </location>
</feature>
<reference evidence="2" key="1">
    <citation type="submission" date="2023-06" db="EMBL/GenBank/DDBJ databases">
        <title>Draft genome of Marssonina rosae.</title>
        <authorList>
            <person name="Cheng Q."/>
        </authorList>
    </citation>
    <scope>NUCLEOTIDE SEQUENCE</scope>
    <source>
        <strain evidence="2">R4</strain>
    </source>
</reference>
<evidence type="ECO:0000313" key="3">
    <source>
        <dbReference type="Proteomes" id="UP001285354"/>
    </source>
</evidence>
<keyword evidence="3" id="KW-1185">Reference proteome</keyword>
<dbReference type="Proteomes" id="UP001285354">
    <property type="component" value="Unassembled WGS sequence"/>
</dbReference>
<name>A0AAD9T3L2_9HELO</name>
<keyword evidence="1" id="KW-0472">Membrane</keyword>
<organism evidence="2 3">
    <name type="scientific">Diplocarpon rosae</name>
    <dbReference type="NCBI Taxonomy" id="946125"/>
    <lineage>
        <taxon>Eukaryota</taxon>
        <taxon>Fungi</taxon>
        <taxon>Dikarya</taxon>
        <taxon>Ascomycota</taxon>
        <taxon>Pezizomycotina</taxon>
        <taxon>Leotiomycetes</taxon>
        <taxon>Helotiales</taxon>
        <taxon>Drepanopezizaceae</taxon>
        <taxon>Diplocarpon</taxon>
    </lineage>
</organism>
<evidence type="ECO:0000256" key="1">
    <source>
        <dbReference type="SAM" id="Phobius"/>
    </source>
</evidence>
<comment type="caution">
    <text evidence="2">The sequence shown here is derived from an EMBL/GenBank/DDBJ whole genome shotgun (WGS) entry which is preliminary data.</text>
</comment>
<keyword evidence="1" id="KW-0812">Transmembrane</keyword>
<gene>
    <name evidence="2" type="ORF">QTJ16_001704</name>
</gene>
<feature type="transmembrane region" description="Helical" evidence="1">
    <location>
        <begin position="12"/>
        <end position="34"/>
    </location>
</feature>
<accession>A0AAD9T3L2</accession>
<feature type="transmembrane region" description="Helical" evidence="1">
    <location>
        <begin position="76"/>
        <end position="96"/>
    </location>
</feature>
<dbReference type="EMBL" id="JAUBYV010000002">
    <property type="protein sequence ID" value="KAK2628601.1"/>
    <property type="molecule type" value="Genomic_DNA"/>
</dbReference>
<protein>
    <submittedName>
        <fullName evidence="2">Uncharacterized protein</fullName>
    </submittedName>
</protein>
<sequence length="180" mass="19756">MLSSAMTDCTSTHLPLHTSSMCLFSILTITLYYLSAPFTIVFWWAVACLAPFQHLGNYILSALLLPLRLLAKFETLYIFLGTAAIIGLITGSVLHLSSSVLVSVFNLNSVSEEIGRSAATVRAAREKKKLEQALQTSKAKSDSANSRDEASIEKYTEWLEKSEQGLLGQTILEEDDSDGF</sequence>
<evidence type="ECO:0000313" key="2">
    <source>
        <dbReference type="EMBL" id="KAK2628601.1"/>
    </source>
</evidence>
<proteinExistence type="predicted"/>
<dbReference type="AlphaFoldDB" id="A0AAD9T3L2"/>